<evidence type="ECO:0000256" key="3">
    <source>
        <dbReference type="ARBA" id="ARBA00001954"/>
    </source>
</evidence>
<dbReference type="CDD" id="cd00844">
    <property type="entry name" value="MPP_Dbr1_N"/>
    <property type="match status" value="1"/>
</dbReference>
<dbReference type="PANTHER" id="PTHR12849">
    <property type="entry name" value="RNA LARIAT DEBRANCHING ENZYME"/>
    <property type="match status" value="1"/>
</dbReference>
<evidence type="ECO:0000256" key="7">
    <source>
        <dbReference type="ARBA" id="ARBA00022723"/>
    </source>
</evidence>
<keyword evidence="9" id="KW-0862">Zinc</keyword>
<name>A0A1Y2GCU8_9FUNG</name>
<dbReference type="InterPro" id="IPR007708">
    <property type="entry name" value="DBR1_C"/>
</dbReference>
<evidence type="ECO:0000259" key="14">
    <source>
        <dbReference type="SMART" id="SM01124"/>
    </source>
</evidence>
<comment type="subcellular location">
    <subcellularLocation>
        <location evidence="4">Nucleus</location>
    </subcellularLocation>
</comment>
<dbReference type="GO" id="GO:0045292">
    <property type="term" value="P:mRNA cis splicing, via spliceosome"/>
    <property type="evidence" value="ECO:0007669"/>
    <property type="project" value="EnsemblFungi"/>
</dbReference>
<dbReference type="Pfam" id="PF00149">
    <property type="entry name" value="Metallophos"/>
    <property type="match status" value="1"/>
</dbReference>
<keyword evidence="12" id="KW-0539">Nucleus</keyword>
<dbReference type="RefSeq" id="XP_021877927.1">
    <property type="nucleotide sequence ID" value="XM_022025338.1"/>
</dbReference>
<evidence type="ECO:0000313" key="16">
    <source>
        <dbReference type="Proteomes" id="UP000193648"/>
    </source>
</evidence>
<evidence type="ECO:0000313" key="15">
    <source>
        <dbReference type="EMBL" id="ORZ07264.1"/>
    </source>
</evidence>
<keyword evidence="10" id="KW-0408">Iron</keyword>
<dbReference type="InterPro" id="IPR004843">
    <property type="entry name" value="Calcineurin-like_PHP"/>
</dbReference>
<evidence type="ECO:0000256" key="12">
    <source>
        <dbReference type="ARBA" id="ARBA00023242"/>
    </source>
</evidence>
<dbReference type="SUPFAM" id="SSF56300">
    <property type="entry name" value="Metallo-dependent phosphatases"/>
    <property type="match status" value="1"/>
</dbReference>
<dbReference type="AlphaFoldDB" id="A0A1Y2GCU8"/>
<feature type="compositionally biased region" description="Low complexity" evidence="13">
    <location>
        <begin position="252"/>
        <end position="276"/>
    </location>
</feature>
<keyword evidence="8" id="KW-0378">Hydrolase</keyword>
<evidence type="ECO:0000256" key="9">
    <source>
        <dbReference type="ARBA" id="ARBA00022833"/>
    </source>
</evidence>
<keyword evidence="11" id="KW-0464">Manganese</keyword>
<evidence type="ECO:0000256" key="10">
    <source>
        <dbReference type="ARBA" id="ARBA00023004"/>
    </source>
</evidence>
<feature type="region of interest" description="Disordered" evidence="13">
    <location>
        <begin position="242"/>
        <end position="361"/>
    </location>
</feature>
<keyword evidence="16" id="KW-1185">Reference proteome</keyword>
<dbReference type="InParanoid" id="A0A1Y2GCU8"/>
<dbReference type="GO" id="GO:0005634">
    <property type="term" value="C:nucleus"/>
    <property type="evidence" value="ECO:0007669"/>
    <property type="project" value="UniProtKB-SubCell"/>
</dbReference>
<protein>
    <submittedName>
        <fullName evidence="15">Lariat debranching enzyme, C-terminal domain-domain-containing protein</fullName>
    </submittedName>
</protein>
<proteinExistence type="inferred from homology"/>
<keyword evidence="6" id="KW-0507">mRNA processing</keyword>
<feature type="domain" description="Lariat debranching enzyme C-terminal" evidence="14">
    <location>
        <begin position="356"/>
        <end position="485"/>
    </location>
</feature>
<dbReference type="EMBL" id="MCFF01000042">
    <property type="protein sequence ID" value="ORZ07264.1"/>
    <property type="molecule type" value="Genomic_DNA"/>
</dbReference>
<dbReference type="STRING" id="64571.A0A1Y2GCU8"/>
<dbReference type="GO" id="GO:0008419">
    <property type="term" value="F:RNA lariat debranching enzyme activity"/>
    <property type="evidence" value="ECO:0007669"/>
    <property type="project" value="EnsemblFungi"/>
</dbReference>
<dbReference type="SMART" id="SM01124">
    <property type="entry name" value="DBR1"/>
    <property type="match status" value="1"/>
</dbReference>
<dbReference type="InterPro" id="IPR041816">
    <property type="entry name" value="Dbr1_N"/>
</dbReference>
<comment type="caution">
    <text evidence="15">The sequence shown here is derived from an EMBL/GenBank/DDBJ whole genome shotgun (WGS) entry which is preliminary data.</text>
</comment>
<sequence length="486" mass="54916">MRIAVEGCCHGELDEIYKTIAARELENGYKVDLLLICGDFHSIRNEADLDTIACPRKYLHLGTFHKYYSGEAKVPIPTIFIGGNHESSNYLWELYHGGWVCPDIYFLGWGGVINVGGLRIGGMSGIYKSGHYEAGHYEVTPYNDNGKRSVYHVRKYDIYKMLQVKEPLDVFLSHDWPLGIERYGDTAKLLRVKKHFIPDVQNNRLGSKPYEQVLRTLRPAHWYSAHLHVRFTAVVQWDSPVQKSDTGKSTEAEAPLSAARPPAAAVTEVTTSATVSIQPTKNPDEIDINFDDEDENDDGQQMEKSEGKTELAVPSAPTPAAVANPDEIQIEMDSEDDTEPSQPQSQPLEFSTGSRSPKPLKTHPTCTKFLALDKCLPGRKFLEIVHFPELNEPIEFKYDEEWLAIVRTLDPFLSLETTQKQPLQGERLMHALKVNREWVQENVTKKRGLAIPLNFQPTAPAHDEVRTMGPQEKRACSKFEFDPEVI</sequence>
<comment type="cofactor">
    <cofactor evidence="2">
        <name>Zn(2+)</name>
        <dbReference type="ChEBI" id="CHEBI:29105"/>
    </cofactor>
</comment>
<dbReference type="PANTHER" id="PTHR12849:SF0">
    <property type="entry name" value="LARIAT DEBRANCHING ENZYME"/>
    <property type="match status" value="1"/>
</dbReference>
<keyword evidence="7" id="KW-0479">Metal-binding</keyword>
<accession>A0A1Y2GCU8</accession>
<evidence type="ECO:0000256" key="5">
    <source>
        <dbReference type="ARBA" id="ARBA00006045"/>
    </source>
</evidence>
<evidence type="ECO:0000256" key="11">
    <source>
        <dbReference type="ARBA" id="ARBA00023211"/>
    </source>
</evidence>
<dbReference type="InterPro" id="IPR029052">
    <property type="entry name" value="Metallo-depent_PP-like"/>
</dbReference>
<feature type="compositionally biased region" description="Polar residues" evidence="13">
    <location>
        <begin position="340"/>
        <end position="355"/>
    </location>
</feature>
<reference evidence="15 16" key="1">
    <citation type="submission" date="2016-07" db="EMBL/GenBank/DDBJ databases">
        <title>Pervasive Adenine N6-methylation of Active Genes in Fungi.</title>
        <authorList>
            <consortium name="DOE Joint Genome Institute"/>
            <person name="Mondo S.J."/>
            <person name="Dannebaum R.O."/>
            <person name="Kuo R.C."/>
            <person name="Labutti K."/>
            <person name="Haridas S."/>
            <person name="Kuo A."/>
            <person name="Salamov A."/>
            <person name="Ahrendt S.R."/>
            <person name="Lipzen A."/>
            <person name="Sullivan W."/>
            <person name="Andreopoulos W.B."/>
            <person name="Clum A."/>
            <person name="Lindquist E."/>
            <person name="Daum C."/>
            <person name="Ramamoorthy G.K."/>
            <person name="Gryganskyi A."/>
            <person name="Culley D."/>
            <person name="Magnuson J.K."/>
            <person name="James T.Y."/>
            <person name="O'Malley M.A."/>
            <person name="Stajich J.E."/>
            <person name="Spatafora J.W."/>
            <person name="Visel A."/>
            <person name="Grigoriev I.V."/>
        </authorList>
    </citation>
    <scope>NUCLEOTIDE SEQUENCE [LARGE SCALE GENOMIC DNA]</scope>
    <source>
        <strain evidence="15 16">NRRL 3116</strain>
    </source>
</reference>
<evidence type="ECO:0000256" key="8">
    <source>
        <dbReference type="ARBA" id="ARBA00022801"/>
    </source>
</evidence>
<dbReference type="OrthoDB" id="248923at2759"/>
<evidence type="ECO:0000256" key="13">
    <source>
        <dbReference type="SAM" id="MobiDB-lite"/>
    </source>
</evidence>
<dbReference type="GO" id="GO:0046872">
    <property type="term" value="F:metal ion binding"/>
    <property type="evidence" value="ECO:0007669"/>
    <property type="project" value="UniProtKB-KW"/>
</dbReference>
<evidence type="ECO:0000256" key="4">
    <source>
        <dbReference type="ARBA" id="ARBA00004123"/>
    </source>
</evidence>
<dbReference type="FunCoup" id="A0A1Y2GCU8">
    <property type="interactions" value="725"/>
</dbReference>
<evidence type="ECO:0000256" key="1">
    <source>
        <dbReference type="ARBA" id="ARBA00001936"/>
    </source>
</evidence>
<dbReference type="Pfam" id="PF05011">
    <property type="entry name" value="DBR1"/>
    <property type="match status" value="1"/>
</dbReference>
<gene>
    <name evidence="15" type="ORF">BCR41DRAFT_360279</name>
</gene>
<evidence type="ECO:0000256" key="6">
    <source>
        <dbReference type="ARBA" id="ARBA00022664"/>
    </source>
</evidence>
<dbReference type="GeneID" id="33567182"/>
<comment type="cofactor">
    <cofactor evidence="3">
        <name>Fe(2+)</name>
        <dbReference type="ChEBI" id="CHEBI:29033"/>
    </cofactor>
</comment>
<comment type="cofactor">
    <cofactor evidence="1">
        <name>Mn(2+)</name>
        <dbReference type="ChEBI" id="CHEBI:29035"/>
    </cofactor>
</comment>
<dbReference type="FunFam" id="3.60.21.10:FF:000035">
    <property type="entry name" value="Lariat debranching enzyme"/>
    <property type="match status" value="1"/>
</dbReference>
<comment type="similarity">
    <text evidence="5">Belongs to the lariat debranching enzyme family.</text>
</comment>
<organism evidence="15 16">
    <name type="scientific">Lobosporangium transversale</name>
    <dbReference type="NCBI Taxonomy" id="64571"/>
    <lineage>
        <taxon>Eukaryota</taxon>
        <taxon>Fungi</taxon>
        <taxon>Fungi incertae sedis</taxon>
        <taxon>Mucoromycota</taxon>
        <taxon>Mortierellomycotina</taxon>
        <taxon>Mortierellomycetes</taxon>
        <taxon>Mortierellales</taxon>
        <taxon>Mortierellaceae</taxon>
        <taxon>Lobosporangium</taxon>
    </lineage>
</organism>
<evidence type="ECO:0000256" key="2">
    <source>
        <dbReference type="ARBA" id="ARBA00001947"/>
    </source>
</evidence>
<dbReference type="Proteomes" id="UP000193648">
    <property type="component" value="Unassembled WGS sequence"/>
</dbReference>
<feature type="compositionally biased region" description="Low complexity" evidence="13">
    <location>
        <begin position="312"/>
        <end position="325"/>
    </location>
</feature>
<feature type="compositionally biased region" description="Acidic residues" evidence="13">
    <location>
        <begin position="328"/>
        <end position="339"/>
    </location>
</feature>
<feature type="compositionally biased region" description="Acidic residues" evidence="13">
    <location>
        <begin position="285"/>
        <end position="300"/>
    </location>
</feature>